<dbReference type="GO" id="GO:0004181">
    <property type="term" value="F:metallocarboxypeptidase activity"/>
    <property type="evidence" value="ECO:0007669"/>
    <property type="project" value="InterPro"/>
</dbReference>
<reference evidence="10 11" key="1">
    <citation type="submission" date="2017-09" db="EMBL/GenBank/DDBJ databases">
        <title>Sphingomonas panjinensis sp.nov., isolated from oil-contaminated soil.</title>
        <authorList>
            <person name="Wang L."/>
            <person name="Chen L."/>
        </authorList>
    </citation>
    <scope>NUCLEOTIDE SEQUENCE [LARGE SCALE GENOMIC DNA]</scope>
    <source>
        <strain evidence="10 11">FW-11</strain>
    </source>
</reference>
<comment type="similarity">
    <text evidence="2">Belongs to the peptidase M14 family.</text>
</comment>
<keyword evidence="3" id="KW-0645">Protease</keyword>
<dbReference type="SMART" id="SM00631">
    <property type="entry name" value="Zn_pept"/>
    <property type="match status" value="1"/>
</dbReference>
<dbReference type="OrthoDB" id="9767214at2"/>
<keyword evidence="11" id="KW-1185">Reference proteome</keyword>
<feature type="signal peptide" evidence="8">
    <location>
        <begin position="1"/>
        <end position="24"/>
    </location>
</feature>
<evidence type="ECO:0000256" key="5">
    <source>
        <dbReference type="ARBA" id="ARBA00022833"/>
    </source>
</evidence>
<dbReference type="GO" id="GO:0005615">
    <property type="term" value="C:extracellular space"/>
    <property type="evidence" value="ECO:0007669"/>
    <property type="project" value="TreeGrafter"/>
</dbReference>
<proteinExistence type="inferred from homology"/>
<evidence type="ECO:0000256" key="7">
    <source>
        <dbReference type="SAM" id="MobiDB-lite"/>
    </source>
</evidence>
<feature type="compositionally biased region" description="Low complexity" evidence="7">
    <location>
        <begin position="418"/>
        <end position="435"/>
    </location>
</feature>
<feature type="region of interest" description="Disordered" evidence="7">
    <location>
        <begin position="418"/>
        <end position="441"/>
    </location>
</feature>
<dbReference type="InterPro" id="IPR000834">
    <property type="entry name" value="Peptidase_M14"/>
</dbReference>
<accession>A0A2T5FUT8</accession>
<comment type="cofactor">
    <cofactor evidence="1">
        <name>Zn(2+)</name>
        <dbReference type="ChEBI" id="CHEBI:29105"/>
    </cofactor>
</comment>
<sequence>MTRGMLLGAAAMALMAGQQMPAHAQAQAELAAITPPAKAFPQDPGSDYFLANYTQYEAYLKQLAQQSTRMKLVDIGKSAEGRSQWMAIVSSPANLARLDHYRDIARRLAKAEGLTSEQAQALAKEGKAVVWIDAGMHATETVTTQSQIQVLYRMLTMDDAETRRILDDTIILFAQANPDGLELVADWYMREADPKKREFRSIPRLYQKYIGHDNNRDSYMSQMPETTNINRVLFREWFPQIVFNQHQTGPAGMIVFVPPFRDPFNFNYDPIVMTELSEVGSAMHSRLLAENKPGSGMRSAAPYSTWHNGMERSVAYFHNSIGLLTEIIGGPTPENIPLIPDTQLARNDEPLPVAPGEWHLRDSLEYQWSLDRAVLDYASRNRERLLFNIYRMGANGIARGNRDSWTVTPADVDAVKTAGASKTSSAGATAPATPVEPARARGSVDPALYDKILRDPAKRDPRGYIIPAGQADMPAVVTFLNALFKTGVDVERATADFTIAGKRYPAGSFVVKTAQAYRPHVLDMFEPQDHPHDVEYPGGPPKAPYDVTGYTLAYQMGIGFDRILDGFDGPFERVPDLLAVTPGAIKGKGGAGWLIDHRANNSFILSNRLLKAGVPLFWLEGPTRVAGESFGPGTIWVPASAAAKPIIAASVRQLGIDAIAVARAPAGRTLALKPVRVGLVDQYGGVMPSGWTRWLLEQFEFPFQVVYPQELDAGNLNAKFDVLLFSDGTVPAPANGPYRAGRESSMPKPEDIPAAYRPWLGKVSDDRTVPQIDAFARAGGTVVTIGGATRLAPLLKAPLQPALVKETAGKVEKLDTKEFFIPGALLRAKVDSAQPLAYGMPAEVDLFFDRSQSFRTVGDAAGVARISWFDQPRPLRSGWALGQEKLQGTTAVADVDIGRGKLFVMGPEVVQRAQPYATFKFLFNGLLYGPAVAATR</sequence>
<dbReference type="GO" id="GO:0008270">
    <property type="term" value="F:zinc ion binding"/>
    <property type="evidence" value="ECO:0007669"/>
    <property type="project" value="InterPro"/>
</dbReference>
<evidence type="ECO:0000256" key="3">
    <source>
        <dbReference type="ARBA" id="ARBA00022670"/>
    </source>
</evidence>
<dbReference type="Pfam" id="PF00246">
    <property type="entry name" value="Peptidase_M14"/>
    <property type="match status" value="1"/>
</dbReference>
<name>A0A2T5FUT8_9SPHN</name>
<evidence type="ECO:0000313" key="11">
    <source>
        <dbReference type="Proteomes" id="UP000244162"/>
    </source>
</evidence>
<keyword evidence="5" id="KW-0862">Zinc</keyword>
<dbReference type="CDD" id="cd06240">
    <property type="entry name" value="M14-like"/>
    <property type="match status" value="1"/>
</dbReference>
<comment type="caution">
    <text evidence="10">The sequence shown here is derived from an EMBL/GenBank/DDBJ whole genome shotgun (WGS) entry which is preliminary data.</text>
</comment>
<evidence type="ECO:0000256" key="8">
    <source>
        <dbReference type="SAM" id="SignalP"/>
    </source>
</evidence>
<dbReference type="EMBL" id="NWBU01000016">
    <property type="protein sequence ID" value="PTQ08290.1"/>
    <property type="molecule type" value="Genomic_DNA"/>
</dbReference>
<gene>
    <name evidence="10" type="ORF">CLG96_16230</name>
</gene>
<protein>
    <submittedName>
        <fullName evidence="10">Peptidase</fullName>
    </submittedName>
</protein>
<evidence type="ECO:0000256" key="2">
    <source>
        <dbReference type="ARBA" id="ARBA00005988"/>
    </source>
</evidence>
<dbReference type="PANTHER" id="PTHR11705">
    <property type="entry name" value="PROTEASE FAMILY M14 CARBOXYPEPTIDASE A,B"/>
    <property type="match status" value="1"/>
</dbReference>
<evidence type="ECO:0000259" key="9">
    <source>
        <dbReference type="SMART" id="SM00631"/>
    </source>
</evidence>
<dbReference type="Proteomes" id="UP000244162">
    <property type="component" value="Unassembled WGS sequence"/>
</dbReference>
<keyword evidence="4" id="KW-0378">Hydrolase</keyword>
<dbReference type="SUPFAM" id="SSF53187">
    <property type="entry name" value="Zn-dependent exopeptidases"/>
    <property type="match status" value="1"/>
</dbReference>
<organism evidence="10 11">
    <name type="scientific">Sphingomonas oleivorans</name>
    <dbReference type="NCBI Taxonomy" id="1735121"/>
    <lineage>
        <taxon>Bacteria</taxon>
        <taxon>Pseudomonadati</taxon>
        <taxon>Pseudomonadota</taxon>
        <taxon>Alphaproteobacteria</taxon>
        <taxon>Sphingomonadales</taxon>
        <taxon>Sphingomonadaceae</taxon>
        <taxon>Sphingomonas</taxon>
    </lineage>
</organism>
<feature type="domain" description="Peptidase M14" evidence="9">
    <location>
        <begin position="50"/>
        <end position="326"/>
    </location>
</feature>
<evidence type="ECO:0000313" key="10">
    <source>
        <dbReference type="EMBL" id="PTQ08290.1"/>
    </source>
</evidence>
<evidence type="ECO:0000256" key="4">
    <source>
        <dbReference type="ARBA" id="ARBA00022801"/>
    </source>
</evidence>
<evidence type="ECO:0000256" key="6">
    <source>
        <dbReference type="ARBA" id="ARBA00023049"/>
    </source>
</evidence>
<keyword evidence="6" id="KW-0482">Metalloprotease</keyword>
<dbReference type="PANTHER" id="PTHR11705:SF143">
    <property type="entry name" value="SLL0236 PROTEIN"/>
    <property type="match status" value="1"/>
</dbReference>
<keyword evidence="8" id="KW-0732">Signal</keyword>
<evidence type="ECO:0000256" key="1">
    <source>
        <dbReference type="ARBA" id="ARBA00001947"/>
    </source>
</evidence>
<dbReference type="Gene3D" id="3.40.630.10">
    <property type="entry name" value="Zn peptidases"/>
    <property type="match status" value="1"/>
</dbReference>
<feature type="chain" id="PRO_5015666609" evidence="8">
    <location>
        <begin position="25"/>
        <end position="936"/>
    </location>
</feature>
<dbReference type="AlphaFoldDB" id="A0A2T5FUT8"/>
<dbReference type="GO" id="GO:0006508">
    <property type="term" value="P:proteolysis"/>
    <property type="evidence" value="ECO:0007669"/>
    <property type="project" value="UniProtKB-KW"/>
</dbReference>